<dbReference type="Gene3D" id="1.10.10.10">
    <property type="entry name" value="Winged helix-like DNA-binding domain superfamily/Winged helix DNA-binding domain"/>
    <property type="match status" value="1"/>
</dbReference>
<organism evidence="6 7">
    <name type="scientific">Parendozoicomonas haliclonae</name>
    <dbReference type="NCBI Taxonomy" id="1960125"/>
    <lineage>
        <taxon>Bacteria</taxon>
        <taxon>Pseudomonadati</taxon>
        <taxon>Pseudomonadota</taxon>
        <taxon>Gammaproteobacteria</taxon>
        <taxon>Oceanospirillales</taxon>
        <taxon>Endozoicomonadaceae</taxon>
        <taxon>Parendozoicomonas</taxon>
    </lineage>
</organism>
<reference evidence="6 7" key="1">
    <citation type="submission" date="2017-03" db="EMBL/GenBank/DDBJ databases">
        <authorList>
            <person name="Afonso C.L."/>
            <person name="Miller P.J."/>
            <person name="Scott M.A."/>
            <person name="Spackman E."/>
            <person name="Goraichik I."/>
            <person name="Dimitrov K.M."/>
            <person name="Suarez D.L."/>
            <person name="Swayne D.E."/>
        </authorList>
    </citation>
    <scope>NUCLEOTIDE SEQUENCE [LARGE SCALE GENOMIC DNA]</scope>
    <source>
        <strain evidence="6">SB41UT1</strain>
    </source>
</reference>
<evidence type="ECO:0000313" key="6">
    <source>
        <dbReference type="EMBL" id="SMA42750.1"/>
    </source>
</evidence>
<dbReference type="AlphaFoldDB" id="A0A1X7AHG6"/>
<dbReference type="InterPro" id="IPR005119">
    <property type="entry name" value="LysR_subst-bd"/>
</dbReference>
<dbReference type="PRINTS" id="PR00039">
    <property type="entry name" value="HTHLYSR"/>
</dbReference>
<comment type="similarity">
    <text evidence="1">Belongs to the LysR transcriptional regulatory family.</text>
</comment>
<dbReference type="InterPro" id="IPR036388">
    <property type="entry name" value="WH-like_DNA-bd_sf"/>
</dbReference>
<keyword evidence="7" id="KW-1185">Reference proteome</keyword>
<dbReference type="InterPro" id="IPR036390">
    <property type="entry name" value="WH_DNA-bd_sf"/>
</dbReference>
<dbReference type="GO" id="GO:0003700">
    <property type="term" value="F:DNA-binding transcription factor activity"/>
    <property type="evidence" value="ECO:0007669"/>
    <property type="project" value="InterPro"/>
</dbReference>
<keyword evidence="2" id="KW-0805">Transcription regulation</keyword>
<dbReference type="Gene3D" id="3.40.190.10">
    <property type="entry name" value="Periplasmic binding protein-like II"/>
    <property type="match status" value="2"/>
</dbReference>
<dbReference type="GO" id="GO:0003677">
    <property type="term" value="F:DNA binding"/>
    <property type="evidence" value="ECO:0007669"/>
    <property type="project" value="UniProtKB-KW"/>
</dbReference>
<evidence type="ECO:0000256" key="1">
    <source>
        <dbReference type="ARBA" id="ARBA00009437"/>
    </source>
</evidence>
<dbReference type="EMBL" id="FWPT01000003">
    <property type="protein sequence ID" value="SMA42750.1"/>
    <property type="molecule type" value="Genomic_DNA"/>
</dbReference>
<evidence type="ECO:0000256" key="3">
    <source>
        <dbReference type="ARBA" id="ARBA00023125"/>
    </source>
</evidence>
<proteinExistence type="inferred from homology"/>
<protein>
    <submittedName>
        <fullName evidence="6">Nodulation protein D 2</fullName>
    </submittedName>
</protein>
<evidence type="ECO:0000259" key="5">
    <source>
        <dbReference type="PROSITE" id="PS50931"/>
    </source>
</evidence>
<sequence>MAEFNWRSVDLNLLRTFDALMTCRSVSRAAAQLHIGQSAMSYNLGRLRQLLNDPLFERQGHEMVPTRRAEELSDKVRLVLTIVRDEIITTGLFDPLASKERIVIGLNDYSEMVFGPALLDRLFHDAPQAPVIFRAIDDGNCQQAVESGEVDLAIGTFETLGDSLSRAVLYREKHVCLFDNEVLNLSLPISLEDYIATPQAMITAGGELRSRVDKALADLGCQRRVVLGSSRFLSVRNLLSGRRLICVMAEMVGRASLFEDQLTLCEPPVPVSDFDIEMVVRHRDKDHPRLQWLMAVIEDVICTHLAVLRGESETIEQVALTE</sequence>
<dbReference type="SUPFAM" id="SSF53850">
    <property type="entry name" value="Periplasmic binding protein-like II"/>
    <property type="match status" value="1"/>
</dbReference>
<keyword evidence="4" id="KW-0804">Transcription</keyword>
<dbReference type="Pfam" id="PF03466">
    <property type="entry name" value="LysR_substrate"/>
    <property type="match status" value="1"/>
</dbReference>
<feature type="domain" description="HTH lysR-type" evidence="5">
    <location>
        <begin position="9"/>
        <end position="66"/>
    </location>
</feature>
<dbReference type="SUPFAM" id="SSF46785">
    <property type="entry name" value="Winged helix' DNA-binding domain"/>
    <property type="match status" value="1"/>
</dbReference>
<dbReference type="PANTHER" id="PTHR30118:SF15">
    <property type="entry name" value="TRANSCRIPTIONAL REGULATORY PROTEIN"/>
    <property type="match status" value="1"/>
</dbReference>
<accession>A0A1X7AHG6</accession>
<dbReference type="Proteomes" id="UP000196573">
    <property type="component" value="Unassembled WGS sequence"/>
</dbReference>
<dbReference type="RefSeq" id="WP_087108433.1">
    <property type="nucleotide sequence ID" value="NZ_CBCSCN010000009.1"/>
</dbReference>
<dbReference type="InterPro" id="IPR050389">
    <property type="entry name" value="LysR-type_TF"/>
</dbReference>
<keyword evidence="3" id="KW-0238">DNA-binding</keyword>
<gene>
    <name evidence="6" type="primary">nodD2_2</name>
    <name evidence="6" type="ORF">EHSB41UT_01483</name>
</gene>
<dbReference type="OrthoDB" id="8557381at2"/>
<evidence type="ECO:0000256" key="2">
    <source>
        <dbReference type="ARBA" id="ARBA00023015"/>
    </source>
</evidence>
<dbReference type="PROSITE" id="PS50931">
    <property type="entry name" value="HTH_LYSR"/>
    <property type="match status" value="1"/>
</dbReference>
<name>A0A1X7AHG6_9GAMM</name>
<dbReference type="Pfam" id="PF00126">
    <property type="entry name" value="HTH_1"/>
    <property type="match status" value="1"/>
</dbReference>
<evidence type="ECO:0000256" key="4">
    <source>
        <dbReference type="ARBA" id="ARBA00023163"/>
    </source>
</evidence>
<dbReference type="InterPro" id="IPR000847">
    <property type="entry name" value="LysR_HTH_N"/>
</dbReference>
<evidence type="ECO:0000313" key="7">
    <source>
        <dbReference type="Proteomes" id="UP000196573"/>
    </source>
</evidence>
<dbReference type="PANTHER" id="PTHR30118">
    <property type="entry name" value="HTH-TYPE TRANSCRIPTIONAL REGULATOR LEUO-RELATED"/>
    <property type="match status" value="1"/>
</dbReference>